<evidence type="ECO:0000256" key="2">
    <source>
        <dbReference type="ARBA" id="ARBA00023015"/>
    </source>
</evidence>
<name>A0ABX5JHG2_9BACT</name>
<dbReference type="InterPro" id="IPR000835">
    <property type="entry name" value="HTH_MarR-typ"/>
</dbReference>
<dbReference type="Proteomes" id="UP000251311">
    <property type="component" value="Unassembled WGS sequence"/>
</dbReference>
<comment type="subcellular location">
    <subcellularLocation>
        <location evidence="1">Cytoplasm</location>
    </subcellularLocation>
</comment>
<keyword evidence="2" id="KW-0805">Transcription regulation</keyword>
<keyword evidence="3" id="KW-0238">DNA-binding</keyword>
<feature type="domain" description="HTH marR-type" evidence="8">
    <location>
        <begin position="21"/>
        <end position="157"/>
    </location>
</feature>
<dbReference type="EMBL" id="MUXF01000008">
    <property type="protein sequence ID" value="PUE66809.1"/>
    <property type="molecule type" value="Genomic_DNA"/>
</dbReference>
<evidence type="ECO:0000256" key="7">
    <source>
        <dbReference type="ARBA" id="ARBA00047207"/>
    </source>
</evidence>
<keyword evidence="10" id="KW-1185">Reference proteome</keyword>
<sequence>MKKKYLDDFYERCSIDEKCAIFALSLPLFLVNKDLIVKSEQFLKINYDLLHTDIDVLASLYFKGENYTLSPTELYDALIFSSGGMTKVLKKLQDRGLIKRDAVKNDKRKNLVCLTQKGTELIKEIMDNKASMIEKTFSVLDKKEKENLKNILSKVLYSLN</sequence>
<evidence type="ECO:0000256" key="1">
    <source>
        <dbReference type="ARBA" id="ARBA00004496"/>
    </source>
</evidence>
<gene>
    <name evidence="9" type="ORF">B0175_05430</name>
</gene>
<protein>
    <recommendedName>
        <fullName evidence="6">HTH-type transcriptional regulator SarZ</fullName>
    </recommendedName>
    <alternativeName>
        <fullName evidence="7">Staphylococcal accessory regulator Z</fullName>
    </alternativeName>
</protein>
<dbReference type="PANTHER" id="PTHR42756">
    <property type="entry name" value="TRANSCRIPTIONAL REGULATOR, MARR"/>
    <property type="match status" value="1"/>
</dbReference>
<reference evidence="9 10" key="1">
    <citation type="submission" date="2017-02" db="EMBL/GenBank/DDBJ databases">
        <title>Arcobacter lacus sp. nov., a new species isolated from reclaimed water.</title>
        <authorList>
            <person name="Figueras M.J."/>
            <person name="Perez-Cataluna A."/>
            <person name="Salas-Masso N."/>
        </authorList>
    </citation>
    <scope>NUCLEOTIDE SEQUENCE [LARGE SCALE GENOMIC DNA]</scope>
    <source>
        <strain evidence="9 10">RW43-9</strain>
    </source>
</reference>
<keyword evidence="4" id="KW-0804">Transcription</keyword>
<comment type="caution">
    <text evidence="9">The sequence shown here is derived from an EMBL/GenBank/DDBJ whole genome shotgun (WGS) entry which is preliminary data.</text>
</comment>
<proteinExistence type="inferred from homology"/>
<dbReference type="InterPro" id="IPR036390">
    <property type="entry name" value="WH_DNA-bd_sf"/>
</dbReference>
<evidence type="ECO:0000256" key="3">
    <source>
        <dbReference type="ARBA" id="ARBA00023125"/>
    </source>
</evidence>
<accession>A0ABX5JHG2</accession>
<evidence type="ECO:0000256" key="4">
    <source>
        <dbReference type="ARBA" id="ARBA00023163"/>
    </source>
</evidence>
<comment type="similarity">
    <text evidence="5">Belongs to the SarZ family.</text>
</comment>
<organism evidence="9 10">
    <name type="scientific">Arcobacter lacus</name>
    <dbReference type="NCBI Taxonomy" id="1912876"/>
    <lineage>
        <taxon>Bacteria</taxon>
        <taxon>Pseudomonadati</taxon>
        <taxon>Campylobacterota</taxon>
        <taxon>Epsilonproteobacteria</taxon>
        <taxon>Campylobacterales</taxon>
        <taxon>Arcobacteraceae</taxon>
        <taxon>Arcobacter</taxon>
    </lineage>
</organism>
<dbReference type="SUPFAM" id="SSF46785">
    <property type="entry name" value="Winged helix' DNA-binding domain"/>
    <property type="match status" value="1"/>
</dbReference>
<evidence type="ECO:0000259" key="8">
    <source>
        <dbReference type="PROSITE" id="PS50995"/>
    </source>
</evidence>
<dbReference type="PROSITE" id="PS50995">
    <property type="entry name" value="HTH_MARR_2"/>
    <property type="match status" value="1"/>
</dbReference>
<dbReference type="RefSeq" id="WP_108527639.1">
    <property type="nucleotide sequence ID" value="NZ_JAODIH010000018.1"/>
</dbReference>
<dbReference type="PRINTS" id="PR00598">
    <property type="entry name" value="HTHMARR"/>
</dbReference>
<dbReference type="Pfam" id="PF22381">
    <property type="entry name" value="Staph_reg_Sar_Rot"/>
    <property type="match status" value="1"/>
</dbReference>
<dbReference type="InterPro" id="IPR055166">
    <property type="entry name" value="Transc_reg_Sar_Rot_HTH"/>
</dbReference>
<dbReference type="InterPro" id="IPR036388">
    <property type="entry name" value="WH-like_DNA-bd_sf"/>
</dbReference>
<evidence type="ECO:0000256" key="5">
    <source>
        <dbReference type="ARBA" id="ARBA00046337"/>
    </source>
</evidence>
<evidence type="ECO:0000313" key="9">
    <source>
        <dbReference type="EMBL" id="PUE66809.1"/>
    </source>
</evidence>
<evidence type="ECO:0000256" key="6">
    <source>
        <dbReference type="ARBA" id="ARBA00047188"/>
    </source>
</evidence>
<dbReference type="PANTHER" id="PTHR42756:SF1">
    <property type="entry name" value="TRANSCRIPTIONAL REPRESSOR OF EMRAB OPERON"/>
    <property type="match status" value="1"/>
</dbReference>
<dbReference type="SMART" id="SM00347">
    <property type="entry name" value="HTH_MARR"/>
    <property type="match status" value="1"/>
</dbReference>
<dbReference type="Gene3D" id="1.10.10.10">
    <property type="entry name" value="Winged helix-like DNA-binding domain superfamily/Winged helix DNA-binding domain"/>
    <property type="match status" value="1"/>
</dbReference>
<evidence type="ECO:0000313" key="10">
    <source>
        <dbReference type="Proteomes" id="UP000251311"/>
    </source>
</evidence>